<evidence type="ECO:0000313" key="1">
    <source>
        <dbReference type="EMBL" id="SHO64187.1"/>
    </source>
</evidence>
<dbReference type="STRING" id="1073327.SAMN04488108_3281"/>
<keyword evidence="2" id="KW-1185">Reference proteome</keyword>
<evidence type="ECO:0008006" key="3">
    <source>
        <dbReference type="Google" id="ProtNLM"/>
    </source>
</evidence>
<name>A0A1M7ZH38_9BACT</name>
<dbReference type="EMBL" id="FRXN01000005">
    <property type="protein sequence ID" value="SHO64187.1"/>
    <property type="molecule type" value="Genomic_DNA"/>
</dbReference>
<dbReference type="InterPro" id="IPR032574">
    <property type="entry name" value="DUF4924"/>
</dbReference>
<reference evidence="2" key="1">
    <citation type="submission" date="2016-12" db="EMBL/GenBank/DDBJ databases">
        <authorList>
            <person name="Varghese N."/>
            <person name="Submissions S."/>
        </authorList>
    </citation>
    <scope>NUCLEOTIDE SEQUENCE [LARGE SCALE GENOMIC DNA]</scope>
    <source>
        <strain evidence="2">DSM 25035</strain>
    </source>
</reference>
<organism evidence="1 2">
    <name type="scientific">Algoriphagus zhangzhouensis</name>
    <dbReference type="NCBI Taxonomy" id="1073327"/>
    <lineage>
        <taxon>Bacteria</taxon>
        <taxon>Pseudomonadati</taxon>
        <taxon>Bacteroidota</taxon>
        <taxon>Cytophagia</taxon>
        <taxon>Cytophagales</taxon>
        <taxon>Cyclobacteriaceae</taxon>
        <taxon>Algoriphagus</taxon>
    </lineage>
</organism>
<proteinExistence type="predicted"/>
<dbReference type="Proteomes" id="UP000184609">
    <property type="component" value="Unassembled WGS sequence"/>
</dbReference>
<dbReference type="OrthoDB" id="1095125at2"/>
<dbReference type="Pfam" id="PF16271">
    <property type="entry name" value="DUF4924"/>
    <property type="match status" value="1"/>
</dbReference>
<protein>
    <recommendedName>
        <fullName evidence="3">DUF4924 domain-containing protein</fullName>
    </recommendedName>
</protein>
<dbReference type="RefSeq" id="WP_073572907.1">
    <property type="nucleotide sequence ID" value="NZ_FRXN01000005.1"/>
</dbReference>
<dbReference type="AlphaFoldDB" id="A0A1M7ZH38"/>
<gene>
    <name evidence="1" type="ORF">SAMN04488108_3281</name>
</gene>
<sequence length="178" mass="20791">MKSIAAKKKLNNIAEYILYLYQMEDLIRSYQGNLEEINQYVVSHYPVEELEKSEISSWFEEIKSRMEQEEILEKGHLEETRKLVDELSKIHWQLLKTDKTYFESYQKAKPHIVQAVMDAEGQDLGNEIQICLNGVYGLLLCRLLGKKVSDEQLKTAESFGEVLSLLNLVYQQEIISRN</sequence>
<evidence type="ECO:0000313" key="2">
    <source>
        <dbReference type="Proteomes" id="UP000184609"/>
    </source>
</evidence>
<accession>A0A1M7ZH38</accession>